<dbReference type="PANTHER" id="PTHR43649">
    <property type="entry name" value="ARABINOSE-BINDING PROTEIN-RELATED"/>
    <property type="match status" value="1"/>
</dbReference>
<proteinExistence type="predicted"/>
<dbReference type="Pfam" id="PF01547">
    <property type="entry name" value="SBP_bac_1"/>
    <property type="match status" value="1"/>
</dbReference>
<evidence type="ECO:0000256" key="3">
    <source>
        <dbReference type="ARBA" id="ARBA00023136"/>
    </source>
</evidence>
<evidence type="ECO:0000256" key="4">
    <source>
        <dbReference type="ARBA" id="ARBA00023139"/>
    </source>
</evidence>
<dbReference type="OrthoDB" id="9787283at2"/>
<keyword evidence="3" id="KW-0472">Membrane</keyword>
<evidence type="ECO:0000313" key="7">
    <source>
        <dbReference type="EMBL" id="TKC16803.1"/>
    </source>
</evidence>
<evidence type="ECO:0000256" key="5">
    <source>
        <dbReference type="ARBA" id="ARBA00023288"/>
    </source>
</evidence>
<evidence type="ECO:0000256" key="6">
    <source>
        <dbReference type="SAM" id="SignalP"/>
    </source>
</evidence>
<keyword evidence="4" id="KW-0564">Palmitate</keyword>
<keyword evidence="1" id="KW-1003">Cell membrane</keyword>
<organism evidence="7 8">
    <name type="scientific">Robertmurraya kyonggiensis</name>
    <dbReference type="NCBI Taxonomy" id="1037680"/>
    <lineage>
        <taxon>Bacteria</taxon>
        <taxon>Bacillati</taxon>
        <taxon>Bacillota</taxon>
        <taxon>Bacilli</taxon>
        <taxon>Bacillales</taxon>
        <taxon>Bacillaceae</taxon>
        <taxon>Robertmurraya</taxon>
    </lineage>
</organism>
<feature type="chain" id="PRO_5039099878" evidence="6">
    <location>
        <begin position="22"/>
        <end position="486"/>
    </location>
</feature>
<evidence type="ECO:0000256" key="1">
    <source>
        <dbReference type="ARBA" id="ARBA00022475"/>
    </source>
</evidence>
<reference evidence="7 8" key="1">
    <citation type="journal article" date="2011" name="J. Microbiol.">
        <title>Bacillus kyonggiensis sp. nov., isolated from soil of a lettuce field.</title>
        <authorList>
            <person name="Dong K."/>
            <person name="Lee S."/>
        </authorList>
    </citation>
    <scope>NUCLEOTIDE SEQUENCE [LARGE SCALE GENOMIC DNA]</scope>
    <source>
        <strain evidence="7 8">NB22</strain>
    </source>
</reference>
<dbReference type="AlphaFoldDB" id="A0A4U1D4Y4"/>
<dbReference type="Gene3D" id="3.40.190.10">
    <property type="entry name" value="Periplasmic binding protein-like II"/>
    <property type="match status" value="2"/>
</dbReference>
<dbReference type="SUPFAM" id="SSF53850">
    <property type="entry name" value="Periplasmic binding protein-like II"/>
    <property type="match status" value="1"/>
</dbReference>
<gene>
    <name evidence="7" type="ORF">FA727_12100</name>
</gene>
<dbReference type="InterPro" id="IPR006059">
    <property type="entry name" value="SBP"/>
</dbReference>
<dbReference type="RefSeq" id="WP_136831210.1">
    <property type="nucleotide sequence ID" value="NZ_SWBM01000002.1"/>
</dbReference>
<dbReference type="PROSITE" id="PS51257">
    <property type="entry name" value="PROKAR_LIPOPROTEIN"/>
    <property type="match status" value="1"/>
</dbReference>
<dbReference type="EMBL" id="SWBM01000002">
    <property type="protein sequence ID" value="TKC16803.1"/>
    <property type="molecule type" value="Genomic_DNA"/>
</dbReference>
<dbReference type="Proteomes" id="UP000307756">
    <property type="component" value="Unassembled WGS sequence"/>
</dbReference>
<comment type="caution">
    <text evidence="7">The sequence shown here is derived from an EMBL/GenBank/DDBJ whole genome shotgun (WGS) entry which is preliminary data.</text>
</comment>
<name>A0A4U1D4Y4_9BACI</name>
<accession>A0A4U1D4Y4</accession>
<sequence length="486" mass="54753">MKKFGLWFMVLLIIGFLAACSGGKDDVAEKETTKDGKTVIKVAYKDEGPSNPVAVQYYEKLAEKLKEEKDLDVEFELVEVAQGDYAEKLSLLLNSGEIPDLIYFQGGDQQIANQDLLEDLTPYIEKSEYLKDILQPHNASRLENYPYLLWVKSIDYKVPVVRKDLLEGLSTADALLADPTPENYKAFFKELVESGKVDYATTVAGDISELNYIFDMAFGINKTWLESDNGYVFKKISEQEKAKLAFYHELYEEGLLDSQYLTKQWDTKEDAFYNGQAGVIVGTNGKVVDFYNSRAKEVNGDQAELAILPPAKGEYQGFGASDITKESRGLAISAVSPNKELVFEILDYLASPAGQQFDRLGFEGEHYNVVDGKAELTDKYYAEWYARYWEPVETSFDTPVSEKTPMLSAPAIESQELASSFFAEDNAFIIPEEYVAQWDAMENLYKEYSADIITGKLPLDAFDEFVQKWNEAGGEDLTKLANETIK</sequence>
<keyword evidence="2 6" id="KW-0732">Signal</keyword>
<evidence type="ECO:0000313" key="8">
    <source>
        <dbReference type="Proteomes" id="UP000307756"/>
    </source>
</evidence>
<feature type="signal peptide" evidence="6">
    <location>
        <begin position="1"/>
        <end position="21"/>
    </location>
</feature>
<evidence type="ECO:0000256" key="2">
    <source>
        <dbReference type="ARBA" id="ARBA00022729"/>
    </source>
</evidence>
<keyword evidence="5" id="KW-0449">Lipoprotein</keyword>
<keyword evidence="8" id="KW-1185">Reference proteome</keyword>
<protein>
    <submittedName>
        <fullName evidence="7">Extracellular solute-binding protein</fullName>
    </submittedName>
</protein>
<dbReference type="PANTHER" id="PTHR43649:SF33">
    <property type="entry name" value="POLYGALACTURONAN_RHAMNOGALACTURONAN-BINDING PROTEIN YTCQ"/>
    <property type="match status" value="1"/>
</dbReference>
<dbReference type="InterPro" id="IPR050490">
    <property type="entry name" value="Bact_solute-bd_prot1"/>
</dbReference>